<protein>
    <submittedName>
        <fullName evidence="1">Uncharacterized protein</fullName>
    </submittedName>
</protein>
<dbReference type="Gene3D" id="3.20.20.80">
    <property type="entry name" value="Glycosidases"/>
    <property type="match status" value="1"/>
</dbReference>
<gene>
    <name evidence="1" type="ORF">D9753_34985</name>
</gene>
<dbReference type="KEGG" id="sdd:D9753_34985"/>
<evidence type="ECO:0000313" key="1">
    <source>
        <dbReference type="EMBL" id="AYN43231.1"/>
    </source>
</evidence>
<reference evidence="1 2" key="1">
    <citation type="submission" date="2018-10" db="EMBL/GenBank/DDBJ databases">
        <title>The genome of Streptomyces dangxiongensis Z022.</title>
        <authorList>
            <person name="Zhang B."/>
        </authorList>
    </citation>
    <scope>NUCLEOTIDE SEQUENCE [LARGE SCALE GENOMIC DNA]</scope>
    <source>
        <strain evidence="1 2">Z022</strain>
    </source>
</reference>
<evidence type="ECO:0000313" key="2">
    <source>
        <dbReference type="Proteomes" id="UP000268329"/>
    </source>
</evidence>
<dbReference type="PANTHER" id="PTHR42976:SF1">
    <property type="entry name" value="GH18 DOMAIN-CONTAINING PROTEIN-RELATED"/>
    <property type="match status" value="1"/>
</dbReference>
<dbReference type="EMBL" id="CP033073">
    <property type="protein sequence ID" value="AYN43231.1"/>
    <property type="molecule type" value="Genomic_DNA"/>
</dbReference>
<dbReference type="AlphaFoldDB" id="A0A3G2JNU6"/>
<sequence length="75" mass="7966">MALLRDAQSTGLRVSLVNIMTMDYGSAVDDMGQAAIDAATGLHDQLGQIWTSKSPEELWAMEGNTPMIGVNDTPG</sequence>
<keyword evidence="2" id="KW-1185">Reference proteome</keyword>
<dbReference type="PANTHER" id="PTHR42976">
    <property type="entry name" value="BIFUNCTIONAL CHITINASE/LYSOZYME-RELATED"/>
    <property type="match status" value="1"/>
</dbReference>
<organism evidence="1 2">
    <name type="scientific">Streptomyces dangxiongensis</name>
    <dbReference type="NCBI Taxonomy" id="1442032"/>
    <lineage>
        <taxon>Bacteria</taxon>
        <taxon>Bacillati</taxon>
        <taxon>Actinomycetota</taxon>
        <taxon>Actinomycetes</taxon>
        <taxon>Kitasatosporales</taxon>
        <taxon>Streptomycetaceae</taxon>
        <taxon>Streptomyces</taxon>
    </lineage>
</organism>
<proteinExistence type="predicted"/>
<dbReference type="OrthoDB" id="99456at2"/>
<name>A0A3G2JNU6_9ACTN</name>
<accession>A0A3G2JNU6</accession>
<dbReference type="Proteomes" id="UP000268329">
    <property type="component" value="Chromosome"/>
</dbReference>
<dbReference type="InterPro" id="IPR052750">
    <property type="entry name" value="GH18_Chitinase"/>
</dbReference>